<dbReference type="AlphaFoldDB" id="A0A3B0RHI5"/>
<accession>A0A3B0RHI5</accession>
<reference evidence="1" key="1">
    <citation type="submission" date="2018-06" db="EMBL/GenBank/DDBJ databases">
        <authorList>
            <person name="Zhirakovskaya E."/>
        </authorList>
    </citation>
    <scope>NUCLEOTIDE SEQUENCE</scope>
</reference>
<sequence length="29" mass="2922">MKTGTFALVSMVGLHNASLQDAIAGSCQA</sequence>
<organism evidence="1">
    <name type="scientific">hydrothermal vent metagenome</name>
    <dbReference type="NCBI Taxonomy" id="652676"/>
    <lineage>
        <taxon>unclassified sequences</taxon>
        <taxon>metagenomes</taxon>
        <taxon>ecological metagenomes</taxon>
    </lineage>
</organism>
<proteinExistence type="predicted"/>
<evidence type="ECO:0000313" key="1">
    <source>
        <dbReference type="EMBL" id="VAV87638.1"/>
    </source>
</evidence>
<gene>
    <name evidence="1" type="ORF">MNBD_ALPHA07-1387</name>
</gene>
<name>A0A3B0RHI5_9ZZZZ</name>
<protein>
    <submittedName>
        <fullName evidence="1">Uncharacterized protein</fullName>
    </submittedName>
</protein>
<dbReference type="EMBL" id="UOEG01000012">
    <property type="protein sequence ID" value="VAV87638.1"/>
    <property type="molecule type" value="Genomic_DNA"/>
</dbReference>